<evidence type="ECO:0000256" key="4">
    <source>
        <dbReference type="ARBA" id="ARBA00020367"/>
    </source>
</evidence>
<evidence type="ECO:0000256" key="12">
    <source>
        <dbReference type="HAMAP-Rule" id="MF_00741"/>
    </source>
</evidence>
<evidence type="ECO:0000256" key="2">
    <source>
        <dbReference type="ARBA" id="ARBA00010280"/>
    </source>
</evidence>
<comment type="similarity">
    <text evidence="2 12">Belongs to the AIR synthase family.</text>
</comment>
<dbReference type="InterPro" id="IPR036676">
    <property type="entry name" value="PurM-like_C_sf"/>
</dbReference>
<keyword evidence="16" id="KW-1185">Reference proteome</keyword>
<evidence type="ECO:0000313" key="15">
    <source>
        <dbReference type="EMBL" id="GAA4167445.1"/>
    </source>
</evidence>
<keyword evidence="6 12" id="KW-0547">Nucleotide-binding</keyword>
<dbReference type="InterPro" id="IPR004733">
    <property type="entry name" value="PurM_cligase"/>
</dbReference>
<accession>A0ABP7ZPQ6</accession>
<dbReference type="HAMAP" id="MF_00741">
    <property type="entry name" value="AIRS"/>
    <property type="match status" value="1"/>
</dbReference>
<evidence type="ECO:0000259" key="13">
    <source>
        <dbReference type="Pfam" id="PF00586"/>
    </source>
</evidence>
<evidence type="ECO:0000256" key="5">
    <source>
        <dbReference type="ARBA" id="ARBA00022598"/>
    </source>
</evidence>
<organism evidence="15 16">
    <name type="scientific">Gryllotalpicola koreensis</name>
    <dbReference type="NCBI Taxonomy" id="993086"/>
    <lineage>
        <taxon>Bacteria</taxon>
        <taxon>Bacillati</taxon>
        <taxon>Actinomycetota</taxon>
        <taxon>Actinomycetes</taxon>
        <taxon>Micrococcales</taxon>
        <taxon>Microbacteriaceae</taxon>
        <taxon>Gryllotalpicola</taxon>
    </lineage>
</organism>
<dbReference type="InterPro" id="IPR016188">
    <property type="entry name" value="PurM-like_N"/>
</dbReference>
<dbReference type="PANTHER" id="PTHR10520">
    <property type="entry name" value="TRIFUNCTIONAL PURINE BIOSYNTHETIC PROTEIN ADENOSINE-3-RELATED"/>
    <property type="match status" value="1"/>
</dbReference>
<dbReference type="EC" id="6.3.3.1" evidence="3 12"/>
<keyword evidence="7 12" id="KW-0067">ATP-binding</keyword>
<evidence type="ECO:0000256" key="10">
    <source>
        <dbReference type="ARBA" id="ARBA00033093"/>
    </source>
</evidence>
<gene>
    <name evidence="12 15" type="primary">purM</name>
    <name evidence="15" type="ORF">GCM10022287_00970</name>
</gene>
<dbReference type="PANTHER" id="PTHR10520:SF12">
    <property type="entry name" value="TRIFUNCTIONAL PURINE BIOSYNTHETIC PROTEIN ADENOSINE-3"/>
    <property type="match status" value="1"/>
</dbReference>
<dbReference type="EMBL" id="BAABBW010000001">
    <property type="protein sequence ID" value="GAA4167445.1"/>
    <property type="molecule type" value="Genomic_DNA"/>
</dbReference>
<dbReference type="Gene3D" id="3.90.650.10">
    <property type="entry name" value="PurM-like C-terminal domain"/>
    <property type="match status" value="1"/>
</dbReference>
<dbReference type="SUPFAM" id="SSF56042">
    <property type="entry name" value="PurM C-terminal domain-like"/>
    <property type="match status" value="1"/>
</dbReference>
<feature type="domain" description="PurM-like C-terminal" evidence="14">
    <location>
        <begin position="179"/>
        <end position="346"/>
    </location>
</feature>
<dbReference type="RefSeq" id="WP_344751284.1">
    <property type="nucleotide sequence ID" value="NZ_BAABBW010000001.1"/>
</dbReference>
<evidence type="ECO:0000256" key="7">
    <source>
        <dbReference type="ARBA" id="ARBA00022840"/>
    </source>
</evidence>
<feature type="domain" description="PurM-like N-terminal" evidence="13">
    <location>
        <begin position="62"/>
        <end position="166"/>
    </location>
</feature>
<dbReference type="InterPro" id="IPR010918">
    <property type="entry name" value="PurM-like_C_dom"/>
</dbReference>
<evidence type="ECO:0000256" key="3">
    <source>
        <dbReference type="ARBA" id="ARBA00013047"/>
    </source>
</evidence>
<comment type="pathway">
    <text evidence="1 12">Purine metabolism; IMP biosynthesis via de novo pathway; 5-amino-1-(5-phospho-D-ribosyl)imidazole from N(2)-formyl-N(1)-(5-phospho-D-ribosyl)glycinamide: step 2/2.</text>
</comment>
<keyword evidence="5 12" id="KW-0436">Ligase</keyword>
<evidence type="ECO:0000256" key="1">
    <source>
        <dbReference type="ARBA" id="ARBA00004686"/>
    </source>
</evidence>
<dbReference type="Proteomes" id="UP001501079">
    <property type="component" value="Unassembled WGS sequence"/>
</dbReference>
<dbReference type="SUPFAM" id="SSF55326">
    <property type="entry name" value="PurM N-terminal domain-like"/>
    <property type="match status" value="1"/>
</dbReference>
<evidence type="ECO:0000256" key="6">
    <source>
        <dbReference type="ARBA" id="ARBA00022741"/>
    </source>
</evidence>
<keyword evidence="12" id="KW-0963">Cytoplasm</keyword>
<proteinExistence type="inferred from homology"/>
<keyword evidence="12" id="KW-0658">Purine biosynthesis</keyword>
<dbReference type="Pfam" id="PF02769">
    <property type="entry name" value="AIRS_C"/>
    <property type="match status" value="1"/>
</dbReference>
<dbReference type="NCBIfam" id="TIGR00878">
    <property type="entry name" value="purM"/>
    <property type="match status" value="1"/>
</dbReference>
<reference evidence="16" key="1">
    <citation type="journal article" date="2019" name="Int. J. Syst. Evol. Microbiol.">
        <title>The Global Catalogue of Microorganisms (GCM) 10K type strain sequencing project: providing services to taxonomists for standard genome sequencing and annotation.</title>
        <authorList>
            <consortium name="The Broad Institute Genomics Platform"/>
            <consortium name="The Broad Institute Genome Sequencing Center for Infectious Disease"/>
            <person name="Wu L."/>
            <person name="Ma J."/>
        </authorList>
    </citation>
    <scope>NUCLEOTIDE SEQUENCE [LARGE SCALE GENOMIC DNA]</scope>
    <source>
        <strain evidence="16">JCM 17591</strain>
    </source>
</reference>
<evidence type="ECO:0000313" key="16">
    <source>
        <dbReference type="Proteomes" id="UP001501079"/>
    </source>
</evidence>
<dbReference type="InterPro" id="IPR036921">
    <property type="entry name" value="PurM-like_N_sf"/>
</dbReference>
<evidence type="ECO:0000256" key="8">
    <source>
        <dbReference type="ARBA" id="ARBA00031908"/>
    </source>
</evidence>
<comment type="caution">
    <text evidence="15">The sequence shown here is derived from an EMBL/GenBank/DDBJ whole genome shotgun (WGS) entry which is preliminary data.</text>
</comment>
<dbReference type="Pfam" id="PF00586">
    <property type="entry name" value="AIRS"/>
    <property type="match status" value="1"/>
</dbReference>
<protein>
    <recommendedName>
        <fullName evidence="4 12">Phosphoribosylformylglycinamidine cyclo-ligase</fullName>
        <ecNumber evidence="3 12">6.3.3.1</ecNumber>
    </recommendedName>
    <alternativeName>
        <fullName evidence="9 12">AIR synthase</fullName>
    </alternativeName>
    <alternativeName>
        <fullName evidence="10 12">AIRS</fullName>
    </alternativeName>
    <alternativeName>
        <fullName evidence="8 12">Phosphoribosyl-aminoimidazole synthetase</fullName>
    </alternativeName>
</protein>
<dbReference type="CDD" id="cd02196">
    <property type="entry name" value="PurM"/>
    <property type="match status" value="1"/>
</dbReference>
<comment type="subcellular location">
    <subcellularLocation>
        <location evidence="12">Cytoplasm</location>
    </subcellularLocation>
</comment>
<dbReference type="Gene3D" id="3.30.1330.10">
    <property type="entry name" value="PurM-like, N-terminal domain"/>
    <property type="match status" value="1"/>
</dbReference>
<evidence type="ECO:0000256" key="11">
    <source>
        <dbReference type="ARBA" id="ARBA00049057"/>
    </source>
</evidence>
<comment type="catalytic activity">
    <reaction evidence="11 12">
        <text>2-formamido-N(1)-(5-O-phospho-beta-D-ribosyl)acetamidine + ATP = 5-amino-1-(5-phospho-beta-D-ribosyl)imidazole + ADP + phosphate + H(+)</text>
        <dbReference type="Rhea" id="RHEA:23032"/>
        <dbReference type="ChEBI" id="CHEBI:15378"/>
        <dbReference type="ChEBI" id="CHEBI:30616"/>
        <dbReference type="ChEBI" id="CHEBI:43474"/>
        <dbReference type="ChEBI" id="CHEBI:137981"/>
        <dbReference type="ChEBI" id="CHEBI:147287"/>
        <dbReference type="ChEBI" id="CHEBI:456216"/>
        <dbReference type="EC" id="6.3.3.1"/>
    </reaction>
</comment>
<evidence type="ECO:0000259" key="14">
    <source>
        <dbReference type="Pfam" id="PF02769"/>
    </source>
</evidence>
<name>A0ABP7ZPQ6_9MICO</name>
<evidence type="ECO:0000256" key="9">
    <source>
        <dbReference type="ARBA" id="ARBA00032931"/>
    </source>
</evidence>
<sequence>MTNDSSSTYRQAGVDTAAGDLAVELMKSAVGRTHGPEVLGGVGGFAGLFDVSFLKTFRRPLLATSTDGVGTKVAIAQAIDKHDTIGQDLVGMVVDDIVVVGAKPLFMTDYIACGRVVPTRIADIVAGIARACSETRTALVGGETAEHPGLLGPDDYDVAGAAVGAVEADAVLGADRVRHGDVVLALGSSGLHSNGYSLVRHILSRAGIDYADRSDELGTTWGEALLEPTRLYTAPLLRLLADPQLSASVHSLSHVTGGGIAANLARVLPRGSWAELDRASWSPSPVFRVLSEVAGNSLESAEGTWNLGIGFFAVVAPGAVDGIVSKLALDGIPAWVAGEVSTEPRDFAGFEQGAKGVDGGAVRLVGSYPA</sequence>